<dbReference type="OrthoDB" id="691231at2759"/>
<sequence>MATVSSESLNSFHYSDTELNGMEISETDAALLMALLEESHVEEAEDERLTSVIQSLKEEIDRCDEDVISDDIWDCSGSSMSGFDDSIDWTDIDMTSTSLSDGMENNDWYASSIENEFVVMADFKNSDINNNIYFSQMASNIADYSQFSYADDHEYSSLWQETYDSSMYS</sequence>
<protein>
    <submittedName>
        <fullName evidence="1">Uncharacterized protein</fullName>
    </submittedName>
</protein>
<evidence type="ECO:0000313" key="1">
    <source>
        <dbReference type="EMBL" id="KAF5205008.1"/>
    </source>
</evidence>
<gene>
    <name evidence="1" type="ORF">FRX31_005408</name>
</gene>
<dbReference type="PANTHER" id="PTHR37611">
    <property type="entry name" value="VIRUS-SPECIFIC-SIGNALING-PATHWAY REGULATED PROTEIN-RELATED"/>
    <property type="match status" value="1"/>
</dbReference>
<dbReference type="EMBL" id="JABWDY010004663">
    <property type="protein sequence ID" value="KAF5205008.1"/>
    <property type="molecule type" value="Genomic_DNA"/>
</dbReference>
<dbReference type="AlphaFoldDB" id="A0A7J6X7Y3"/>
<dbReference type="Proteomes" id="UP000554482">
    <property type="component" value="Unassembled WGS sequence"/>
</dbReference>
<keyword evidence="2" id="KW-1185">Reference proteome</keyword>
<reference evidence="1 2" key="1">
    <citation type="submission" date="2020-06" db="EMBL/GenBank/DDBJ databases">
        <title>Transcriptomic and genomic resources for Thalictrum thalictroides and T. hernandezii: Facilitating candidate gene discovery in an emerging model plant lineage.</title>
        <authorList>
            <person name="Arias T."/>
            <person name="Riano-Pachon D.M."/>
            <person name="Di Stilio V.S."/>
        </authorList>
    </citation>
    <scope>NUCLEOTIDE SEQUENCE [LARGE SCALE GENOMIC DNA]</scope>
    <source>
        <strain evidence="2">cv. WT478/WT964</strain>
        <tissue evidence="1">Leaves</tissue>
    </source>
</reference>
<dbReference type="PANTHER" id="PTHR37611:SF4">
    <property type="entry name" value="OS06G0538400 PROTEIN"/>
    <property type="match status" value="1"/>
</dbReference>
<evidence type="ECO:0000313" key="2">
    <source>
        <dbReference type="Proteomes" id="UP000554482"/>
    </source>
</evidence>
<proteinExistence type="predicted"/>
<organism evidence="1 2">
    <name type="scientific">Thalictrum thalictroides</name>
    <name type="common">Rue-anemone</name>
    <name type="synonym">Anemone thalictroides</name>
    <dbReference type="NCBI Taxonomy" id="46969"/>
    <lineage>
        <taxon>Eukaryota</taxon>
        <taxon>Viridiplantae</taxon>
        <taxon>Streptophyta</taxon>
        <taxon>Embryophyta</taxon>
        <taxon>Tracheophyta</taxon>
        <taxon>Spermatophyta</taxon>
        <taxon>Magnoliopsida</taxon>
        <taxon>Ranunculales</taxon>
        <taxon>Ranunculaceae</taxon>
        <taxon>Thalictroideae</taxon>
        <taxon>Thalictrum</taxon>
    </lineage>
</organism>
<name>A0A7J6X7Y3_THATH</name>
<accession>A0A7J6X7Y3</accession>
<comment type="caution">
    <text evidence="1">The sequence shown here is derived from an EMBL/GenBank/DDBJ whole genome shotgun (WGS) entry which is preliminary data.</text>
</comment>